<dbReference type="InterPro" id="IPR043519">
    <property type="entry name" value="NT_sf"/>
</dbReference>
<dbReference type="PANTHER" id="PTHR43852">
    <property type="entry name" value="NUCLEOTIDYLTRANSFERASE"/>
    <property type="match status" value="1"/>
</dbReference>
<dbReference type="Pfam" id="PF18765">
    <property type="entry name" value="Polbeta"/>
    <property type="match status" value="1"/>
</dbReference>
<keyword evidence="2" id="KW-0808">Transferase</keyword>
<proteinExistence type="predicted"/>
<dbReference type="NCBIfam" id="NF047752">
    <property type="entry name" value="MntA_antitoxin"/>
    <property type="match status" value="1"/>
</dbReference>
<sequence length="156" mass="17966">MVTNLYHLKKTAVDIMQYIPALTEKISMDNDIAAFYLFGSYAEDRQNPASDIDLAVLLDREFPMDSYFDKKLKLLSLATAALKTDEVDFIILNQAPPAFAYQILSKGRLLFERGDKKGQRVDFQVRTFDRYFDFKPVERVVHEGLAKRIKEGRFSG</sequence>
<protein>
    <submittedName>
        <fullName evidence="2">Nucleotidyltransferase domain protein</fullName>
    </submittedName>
</protein>
<evidence type="ECO:0000313" key="2">
    <source>
        <dbReference type="EMBL" id="TEB04798.1"/>
    </source>
</evidence>
<dbReference type="Gene3D" id="3.30.460.10">
    <property type="entry name" value="Beta Polymerase, domain 2"/>
    <property type="match status" value="1"/>
</dbReference>
<dbReference type="InterPro" id="IPR052930">
    <property type="entry name" value="TA_antitoxin_MntA"/>
</dbReference>
<dbReference type="GO" id="GO:0016740">
    <property type="term" value="F:transferase activity"/>
    <property type="evidence" value="ECO:0007669"/>
    <property type="project" value="UniProtKB-KW"/>
</dbReference>
<reference evidence="2 3" key="1">
    <citation type="journal article" date="2018" name="Environ. Microbiol.">
        <title>Novel energy conservation strategies and behaviour of Pelotomaculum schinkii driving syntrophic propionate catabolism.</title>
        <authorList>
            <person name="Hidalgo-Ahumada C.A.P."/>
            <person name="Nobu M.K."/>
            <person name="Narihiro T."/>
            <person name="Tamaki H."/>
            <person name="Liu W.T."/>
            <person name="Kamagata Y."/>
            <person name="Stams A.J.M."/>
            <person name="Imachi H."/>
            <person name="Sousa D.Z."/>
        </authorList>
    </citation>
    <scope>NUCLEOTIDE SEQUENCE [LARGE SCALE GENOMIC DNA]</scope>
    <source>
        <strain evidence="2 3">HH</strain>
    </source>
</reference>
<gene>
    <name evidence="2" type="ORF">Psch_03560</name>
</gene>
<organism evidence="2 3">
    <name type="scientific">Pelotomaculum schinkii</name>
    <dbReference type="NCBI Taxonomy" id="78350"/>
    <lineage>
        <taxon>Bacteria</taxon>
        <taxon>Bacillati</taxon>
        <taxon>Bacillota</taxon>
        <taxon>Clostridia</taxon>
        <taxon>Eubacteriales</taxon>
        <taxon>Desulfotomaculaceae</taxon>
        <taxon>Pelotomaculum</taxon>
    </lineage>
</organism>
<dbReference type="PANTHER" id="PTHR43852:SF3">
    <property type="entry name" value="NUCLEOTIDYLTRANSFERASE"/>
    <property type="match status" value="1"/>
</dbReference>
<comment type="caution">
    <text evidence="2">The sequence shown here is derived from an EMBL/GenBank/DDBJ whole genome shotgun (WGS) entry which is preliminary data.</text>
</comment>
<dbReference type="CDD" id="cd05403">
    <property type="entry name" value="NT_KNTase_like"/>
    <property type="match status" value="1"/>
</dbReference>
<evidence type="ECO:0000259" key="1">
    <source>
        <dbReference type="Pfam" id="PF18765"/>
    </source>
</evidence>
<name>A0A4Y7R766_9FIRM</name>
<dbReference type="InterPro" id="IPR041633">
    <property type="entry name" value="Polbeta"/>
</dbReference>
<keyword evidence="3" id="KW-1185">Reference proteome</keyword>
<dbReference type="EMBL" id="QFGA01000003">
    <property type="protein sequence ID" value="TEB04798.1"/>
    <property type="molecule type" value="Genomic_DNA"/>
</dbReference>
<dbReference type="SUPFAM" id="SSF81301">
    <property type="entry name" value="Nucleotidyltransferase"/>
    <property type="match status" value="1"/>
</dbReference>
<evidence type="ECO:0000313" key="3">
    <source>
        <dbReference type="Proteomes" id="UP000298324"/>
    </source>
</evidence>
<accession>A0A4Y7R766</accession>
<feature type="domain" description="Polymerase beta nucleotidyltransferase" evidence="1">
    <location>
        <begin position="24"/>
        <end position="113"/>
    </location>
</feature>
<dbReference type="Proteomes" id="UP000298324">
    <property type="component" value="Unassembled WGS sequence"/>
</dbReference>
<dbReference type="AlphaFoldDB" id="A0A4Y7R766"/>